<keyword evidence="11" id="KW-0547">Nucleotide-binding</keyword>
<dbReference type="NCBIfam" id="NF004776">
    <property type="entry name" value="PRK06116.1"/>
    <property type="match status" value="1"/>
</dbReference>
<dbReference type="Gene3D" id="3.30.390.30">
    <property type="match status" value="1"/>
</dbReference>
<protein>
    <recommendedName>
        <fullName evidence="14">Glutathione reductase</fullName>
        <shortName evidence="14">GRase</shortName>
        <ecNumber evidence="14">1.8.1.7</ecNumber>
    </recommendedName>
</protein>
<evidence type="ECO:0000256" key="11">
    <source>
        <dbReference type="PIRSR" id="PIRSR000350-3"/>
    </source>
</evidence>
<evidence type="ECO:0000256" key="7">
    <source>
        <dbReference type="ARBA" id="ARBA00023157"/>
    </source>
</evidence>
<dbReference type="Proteomes" id="UP000500857">
    <property type="component" value="Chromosome"/>
</dbReference>
<dbReference type="Pfam" id="PF07992">
    <property type="entry name" value="Pyr_redox_2"/>
    <property type="match status" value="1"/>
</dbReference>
<feature type="binding site" evidence="11">
    <location>
        <position position="262"/>
    </location>
    <ligand>
        <name>NAD(+)</name>
        <dbReference type="ChEBI" id="CHEBI:57540"/>
    </ligand>
</feature>
<keyword evidence="4 11" id="KW-0274">FAD</keyword>
<feature type="disulfide bond" description="Redox-active" evidence="12">
    <location>
        <begin position="42"/>
        <end position="47"/>
    </location>
</feature>
<dbReference type="SUPFAM" id="SSF55424">
    <property type="entry name" value="FAD/NAD-linked reductases, dimerisation (C-terminal) domain"/>
    <property type="match status" value="1"/>
</dbReference>
<dbReference type="KEGG" id="oxy:HCG48_14875"/>
<comment type="cofactor">
    <cofactor evidence="11">
        <name>FAD</name>
        <dbReference type="ChEBI" id="CHEBI:57692"/>
    </cofactor>
    <text evidence="11">Binds 1 FAD per subunit.</text>
</comment>
<feature type="binding site" evidence="11">
    <location>
        <begin position="174"/>
        <end position="181"/>
    </location>
    <ligand>
        <name>NAD(+)</name>
        <dbReference type="ChEBI" id="CHEBI:57540"/>
    </ligand>
</feature>
<comment type="subunit">
    <text evidence="2">Homodimer.</text>
</comment>
<dbReference type="InterPro" id="IPR016156">
    <property type="entry name" value="FAD/NAD-linked_Rdtase_dimer_sf"/>
</dbReference>
<keyword evidence="5 14" id="KW-0521">NADP</keyword>
<name>A0A6H1TZT9_9CYAN</name>
<organism evidence="17 18">
    <name type="scientific">Oxynema aestuarii AP17</name>
    <dbReference type="NCBI Taxonomy" id="2064643"/>
    <lineage>
        <taxon>Bacteria</taxon>
        <taxon>Bacillati</taxon>
        <taxon>Cyanobacteriota</taxon>
        <taxon>Cyanophyceae</taxon>
        <taxon>Oscillatoriophycideae</taxon>
        <taxon>Oscillatoriales</taxon>
        <taxon>Oscillatoriaceae</taxon>
        <taxon>Oxynema</taxon>
        <taxon>Oxynema aestuarii</taxon>
    </lineage>
</organism>
<dbReference type="EMBL" id="CP051167">
    <property type="protein sequence ID" value="QIZ71706.1"/>
    <property type="molecule type" value="Genomic_DNA"/>
</dbReference>
<dbReference type="GO" id="GO:0050661">
    <property type="term" value="F:NADP binding"/>
    <property type="evidence" value="ECO:0007669"/>
    <property type="project" value="InterPro"/>
</dbReference>
<dbReference type="PROSITE" id="PS00076">
    <property type="entry name" value="PYRIDINE_REDOX_1"/>
    <property type="match status" value="1"/>
</dbReference>
<dbReference type="GO" id="GO:0006749">
    <property type="term" value="P:glutathione metabolic process"/>
    <property type="evidence" value="ECO:0007669"/>
    <property type="project" value="InterPro"/>
</dbReference>
<dbReference type="EC" id="1.8.1.7" evidence="14"/>
<dbReference type="InterPro" id="IPR012999">
    <property type="entry name" value="Pyr_OxRdtase_I_AS"/>
</dbReference>
<dbReference type="Gene3D" id="3.50.50.60">
    <property type="entry name" value="FAD/NAD(P)-binding domain"/>
    <property type="match status" value="2"/>
</dbReference>
<keyword evidence="8 13" id="KW-0676">Redox-active center</keyword>
<feature type="binding site" evidence="11">
    <location>
        <position position="304"/>
    </location>
    <ligand>
        <name>FAD</name>
        <dbReference type="ChEBI" id="CHEBI:57692"/>
    </ligand>
</feature>
<evidence type="ECO:0000256" key="5">
    <source>
        <dbReference type="ARBA" id="ARBA00022857"/>
    </source>
</evidence>
<evidence type="ECO:0000256" key="8">
    <source>
        <dbReference type="ARBA" id="ARBA00023284"/>
    </source>
</evidence>
<evidence type="ECO:0000259" key="15">
    <source>
        <dbReference type="Pfam" id="PF02852"/>
    </source>
</evidence>
<keyword evidence="6 13" id="KW-0560">Oxidoreductase</keyword>
<feature type="binding site" evidence="11">
    <location>
        <position position="51"/>
    </location>
    <ligand>
        <name>FAD</name>
        <dbReference type="ChEBI" id="CHEBI:57692"/>
    </ligand>
</feature>
<keyword evidence="3 13" id="KW-0285">Flavoprotein</keyword>
<proteinExistence type="inferred from homology"/>
<evidence type="ECO:0000313" key="17">
    <source>
        <dbReference type="EMBL" id="QIZ71706.1"/>
    </source>
</evidence>
<dbReference type="InterPro" id="IPR036188">
    <property type="entry name" value="FAD/NAD-bd_sf"/>
</dbReference>
<feature type="domain" description="Pyridine nucleotide-disulphide oxidoreductase dimerisation" evidence="15">
    <location>
        <begin position="339"/>
        <end position="449"/>
    </location>
</feature>
<dbReference type="PIRSF" id="PIRSF000350">
    <property type="entry name" value="Mercury_reductase_MerA"/>
    <property type="match status" value="1"/>
</dbReference>
<dbReference type="RefSeq" id="WP_168569858.1">
    <property type="nucleotide sequence ID" value="NZ_CP051167.1"/>
</dbReference>
<dbReference type="GO" id="GO:0004362">
    <property type="term" value="F:glutathione-disulfide reductase (NADPH) activity"/>
    <property type="evidence" value="ECO:0007669"/>
    <property type="project" value="UniProtKB-EC"/>
</dbReference>
<dbReference type="InterPro" id="IPR004099">
    <property type="entry name" value="Pyr_nucl-diS_OxRdtase_dimer"/>
</dbReference>
<feature type="active site" description="Proton acceptor" evidence="10">
    <location>
        <position position="439"/>
    </location>
</feature>
<dbReference type="AlphaFoldDB" id="A0A6H1TZT9"/>
<dbReference type="InterPro" id="IPR023753">
    <property type="entry name" value="FAD/NAD-binding_dom"/>
</dbReference>
<comment type="similarity">
    <text evidence="1 13">Belongs to the class-I pyridine nucleotide-disulfide oxidoreductase family.</text>
</comment>
<evidence type="ECO:0000256" key="2">
    <source>
        <dbReference type="ARBA" id="ARBA00011738"/>
    </source>
</evidence>
<evidence type="ECO:0000256" key="12">
    <source>
        <dbReference type="PIRSR" id="PIRSR000350-4"/>
    </source>
</evidence>
<evidence type="ECO:0000256" key="6">
    <source>
        <dbReference type="ARBA" id="ARBA00023002"/>
    </source>
</evidence>
<evidence type="ECO:0000256" key="13">
    <source>
        <dbReference type="RuleBase" id="RU003691"/>
    </source>
</evidence>
<evidence type="ECO:0000256" key="4">
    <source>
        <dbReference type="ARBA" id="ARBA00022827"/>
    </source>
</evidence>
<sequence>MSYDYDLLVIGAGSGGLAASKRAASYGAKVAIVENDLVGGTCVIRGCVPKKLMVYASTFSHLYDDAVGYGWSEVKPSFDWKKLVEVVDNEVMRLNQVHIKLLEKAGVELIKGLGRFVDPHTVDVGDRQITADKILIAVGGAPVKPENIPGIEHTITSREMFHLPEFPKRFAVLGGGYIGVEFAGIMNGLGAEVTEIIRREKILRGFDEDIRTDIQAGMTEHGVNFLTNTEIEKIEKTDEGLKLTLTGDNESLVVDTILCATGRKPKPQLDPLNLDNAGVEVRDEAIAVTEDSATSQPHIYAVGDCTDRLNLTPVAIAEGRAFADTVFGHIPRYISHKGVPSAVFAQPEGATVGMTEKEAIADFGEDRVKVYRGRFRPMFHSLTGANEKVMVKLVVEKTTDRVLGVHMVGKDAAEIIQGMAIAVNMGATKKDFDATIGIHPSTSEEFVTLR</sequence>
<dbReference type="GO" id="GO:0045454">
    <property type="term" value="P:cell redox homeostasis"/>
    <property type="evidence" value="ECO:0007669"/>
    <property type="project" value="InterPro"/>
</dbReference>
<dbReference type="InterPro" id="IPR046952">
    <property type="entry name" value="GSHR/TRXR-like"/>
</dbReference>
<keyword evidence="7" id="KW-1015">Disulfide bond</keyword>
<evidence type="ECO:0000256" key="1">
    <source>
        <dbReference type="ARBA" id="ARBA00007532"/>
    </source>
</evidence>
<dbReference type="NCBIfam" id="TIGR01424">
    <property type="entry name" value="gluta_reduc_2"/>
    <property type="match status" value="1"/>
</dbReference>
<dbReference type="GO" id="GO:0050660">
    <property type="term" value="F:flavin adenine dinucleotide binding"/>
    <property type="evidence" value="ECO:0007669"/>
    <property type="project" value="InterPro"/>
</dbReference>
<keyword evidence="18" id="KW-1185">Reference proteome</keyword>
<comment type="catalytic activity">
    <reaction evidence="9 14">
        <text>2 glutathione + NADP(+) = glutathione disulfide + NADPH + H(+)</text>
        <dbReference type="Rhea" id="RHEA:11740"/>
        <dbReference type="ChEBI" id="CHEBI:15378"/>
        <dbReference type="ChEBI" id="CHEBI:57783"/>
        <dbReference type="ChEBI" id="CHEBI:57925"/>
        <dbReference type="ChEBI" id="CHEBI:58297"/>
        <dbReference type="ChEBI" id="CHEBI:58349"/>
        <dbReference type="EC" id="1.8.1.7"/>
    </reaction>
</comment>
<evidence type="ECO:0000259" key="16">
    <source>
        <dbReference type="Pfam" id="PF07992"/>
    </source>
</evidence>
<comment type="function">
    <text evidence="14">Catalyzes the reduction of glutathione disulfide (GSSG) to reduced glutathione (GSH).</text>
</comment>
<dbReference type="SUPFAM" id="SSF51905">
    <property type="entry name" value="FAD/NAD(P)-binding domain"/>
    <property type="match status" value="1"/>
</dbReference>
<feature type="domain" description="FAD/NAD(P)-binding" evidence="16">
    <location>
        <begin position="5"/>
        <end position="319"/>
    </location>
</feature>
<dbReference type="PANTHER" id="PTHR42737:SF2">
    <property type="entry name" value="GLUTATHIONE REDUCTASE"/>
    <property type="match status" value="1"/>
</dbReference>
<keyword evidence="11" id="KW-0520">NAD</keyword>
<dbReference type="InterPro" id="IPR001100">
    <property type="entry name" value="Pyr_nuc-diS_OxRdtase"/>
</dbReference>
<dbReference type="Pfam" id="PF02852">
    <property type="entry name" value="Pyr_redox_dim"/>
    <property type="match status" value="1"/>
</dbReference>
<accession>A0A6H1TZT9</accession>
<evidence type="ECO:0000313" key="18">
    <source>
        <dbReference type="Proteomes" id="UP000500857"/>
    </source>
</evidence>
<evidence type="ECO:0000256" key="3">
    <source>
        <dbReference type="ARBA" id="ARBA00022630"/>
    </source>
</evidence>
<dbReference type="GO" id="GO:0034599">
    <property type="term" value="P:cellular response to oxidative stress"/>
    <property type="evidence" value="ECO:0007669"/>
    <property type="project" value="TreeGrafter"/>
</dbReference>
<feature type="binding site" evidence="11">
    <location>
        <position position="114"/>
    </location>
    <ligand>
        <name>FAD</name>
        <dbReference type="ChEBI" id="CHEBI:57692"/>
    </ligand>
</feature>
<dbReference type="InterPro" id="IPR006324">
    <property type="entry name" value="GSHR"/>
</dbReference>
<dbReference type="PANTHER" id="PTHR42737">
    <property type="entry name" value="GLUTATHIONE REDUCTASE"/>
    <property type="match status" value="1"/>
</dbReference>
<evidence type="ECO:0000256" key="14">
    <source>
        <dbReference type="RuleBase" id="RU365040"/>
    </source>
</evidence>
<reference evidence="17 18" key="1">
    <citation type="submission" date="2020-04" db="EMBL/GenBank/DDBJ databases">
        <authorList>
            <person name="Basu S."/>
            <person name="Maruthanayagam V."/>
            <person name="Chakraborty S."/>
            <person name="Pramanik A."/>
            <person name="Mukherjee J."/>
            <person name="Brink B."/>
        </authorList>
    </citation>
    <scope>NUCLEOTIDE SEQUENCE [LARGE SCALE GENOMIC DNA]</scope>
    <source>
        <strain evidence="17 18">AP17</strain>
    </source>
</reference>
<dbReference type="PRINTS" id="PR00411">
    <property type="entry name" value="PNDRDTASEI"/>
</dbReference>
<gene>
    <name evidence="17" type="primary">gor</name>
    <name evidence="17" type="ORF">HCG48_14875</name>
</gene>
<dbReference type="PRINTS" id="PR00368">
    <property type="entry name" value="FADPNR"/>
</dbReference>
<evidence type="ECO:0000256" key="9">
    <source>
        <dbReference type="ARBA" id="ARBA00049142"/>
    </source>
</evidence>
<dbReference type="GO" id="GO:0005829">
    <property type="term" value="C:cytosol"/>
    <property type="evidence" value="ECO:0007669"/>
    <property type="project" value="TreeGrafter"/>
</dbReference>
<evidence type="ECO:0000256" key="10">
    <source>
        <dbReference type="PIRSR" id="PIRSR000350-2"/>
    </source>
</evidence>